<gene>
    <name evidence="1" type="ORF">GC098_07660</name>
</gene>
<reference evidence="1 2" key="1">
    <citation type="submission" date="2019-10" db="EMBL/GenBank/DDBJ databases">
        <title>Description of Paenibacillus terrestris sp. nov.</title>
        <authorList>
            <person name="Carlier A."/>
            <person name="Qi S."/>
        </authorList>
    </citation>
    <scope>NUCLEOTIDE SEQUENCE [LARGE SCALE GENOMIC DNA]</scope>
    <source>
        <strain evidence="1 2">LMG 31458</strain>
    </source>
</reference>
<accession>A0ABX1XRZ0</accession>
<dbReference type="EMBL" id="WHOA01000055">
    <property type="protein sequence ID" value="NOU71298.1"/>
    <property type="molecule type" value="Genomic_DNA"/>
</dbReference>
<dbReference type="RefSeq" id="WP_171642558.1">
    <property type="nucleotide sequence ID" value="NZ_WHOA01000055.1"/>
</dbReference>
<proteinExistence type="predicted"/>
<name>A0ABX1XRZ0_9BACL</name>
<evidence type="ECO:0008006" key="3">
    <source>
        <dbReference type="Google" id="ProtNLM"/>
    </source>
</evidence>
<sequence>MFSSCGTRMRKAPTAPNTILNFTPNNGTFVYCNNPEQLFDSDLGDQATGFGNHYLLWSMVTGECQAYYEHENMTGRTIGYGLQIYNPNETPISIRVTGVGFGNNAFTCWTQFFNKTSGGGGTVGTFTVKPKEVLWIQRNDNSISPGAIFNGAVGFDVSGGSVYVFNYAYDEFANIDGTATYLGYVTRIDPSGQNEALVYKGIATGFIAAAALNKPMSSLLQQSAAWQTNDCPGSDMVSITCPLTDTSNPIYTTFTCANGDNLGNWGIRNTYTFTVTNDTDRSRTVNLVVAQPYFFSNVFVEVLGSTGGCAINKSNWKYYSFALLPSESRTVTFQVILSGSSYGGLINSIVVK</sequence>
<keyword evidence="2" id="KW-1185">Reference proteome</keyword>
<organism evidence="1 2">
    <name type="scientific">Paenibacillus phytorum</name>
    <dbReference type="NCBI Taxonomy" id="2654977"/>
    <lineage>
        <taxon>Bacteria</taxon>
        <taxon>Bacillati</taxon>
        <taxon>Bacillota</taxon>
        <taxon>Bacilli</taxon>
        <taxon>Bacillales</taxon>
        <taxon>Paenibacillaceae</taxon>
        <taxon>Paenibacillus</taxon>
    </lineage>
</organism>
<evidence type="ECO:0000313" key="1">
    <source>
        <dbReference type="EMBL" id="NOU71298.1"/>
    </source>
</evidence>
<dbReference type="Proteomes" id="UP000616779">
    <property type="component" value="Unassembled WGS sequence"/>
</dbReference>
<evidence type="ECO:0000313" key="2">
    <source>
        <dbReference type="Proteomes" id="UP000616779"/>
    </source>
</evidence>
<comment type="caution">
    <text evidence="1">The sequence shown here is derived from an EMBL/GenBank/DDBJ whole genome shotgun (WGS) entry which is preliminary data.</text>
</comment>
<protein>
    <recommendedName>
        <fullName evidence="3">DUF11 domain-containing protein</fullName>
    </recommendedName>
</protein>